<dbReference type="Proteomes" id="UP001310594">
    <property type="component" value="Unassembled WGS sequence"/>
</dbReference>
<dbReference type="InterPro" id="IPR001810">
    <property type="entry name" value="F-box_dom"/>
</dbReference>
<gene>
    <name evidence="2" type="primary">PTP1_3</name>
    <name evidence="2" type="ORF">LTR97_012570</name>
</gene>
<dbReference type="PANTHER" id="PTHR42085:SF2">
    <property type="entry name" value="F-BOX DOMAIN-CONTAINING PROTEIN"/>
    <property type="match status" value="1"/>
</dbReference>
<organism evidence="2 3">
    <name type="scientific">Elasticomyces elasticus</name>
    <dbReference type="NCBI Taxonomy" id="574655"/>
    <lineage>
        <taxon>Eukaryota</taxon>
        <taxon>Fungi</taxon>
        <taxon>Dikarya</taxon>
        <taxon>Ascomycota</taxon>
        <taxon>Pezizomycotina</taxon>
        <taxon>Dothideomycetes</taxon>
        <taxon>Dothideomycetidae</taxon>
        <taxon>Mycosphaerellales</taxon>
        <taxon>Teratosphaeriaceae</taxon>
        <taxon>Elasticomyces</taxon>
    </lineage>
</organism>
<evidence type="ECO:0000313" key="3">
    <source>
        <dbReference type="Proteomes" id="UP001310594"/>
    </source>
</evidence>
<name>A0AAN7VVQ0_9PEZI</name>
<dbReference type="SUPFAM" id="SSF81383">
    <property type="entry name" value="F-box domain"/>
    <property type="match status" value="1"/>
</dbReference>
<evidence type="ECO:0000313" key="2">
    <source>
        <dbReference type="EMBL" id="KAK5690085.1"/>
    </source>
</evidence>
<dbReference type="AlphaFoldDB" id="A0AAN7VVQ0"/>
<sequence>MRAVTRRWMQRLFAASGHKGQKQTGSSPVGLLDLPVELLLGIADHVDVGDAVCLSLCNKALRHASAAPSWRTLNSPLLRNTNGGLPQLPIHYQRSDEGKAMRRDFLIRIARDCPRQFYCYTCSFLHPDASVMPTDHFQPQAYLQCAVDEDISESPYCCFETHHAQLAHCFFFQHVQTAMMHHRQGSPYGIRPASPDVLEVHKADLRAESTSLLSIEAKVIDGELDMRVQQWATFTTMVPIHWPSWNALPYVTPGPDWLSICSHITRLHPIMPRLMECKQMHHRYDCVTWNKLLQCDKCCTEFEVEIRHLDMGTEAVVITKWLNFGAGRDPQDPRWRCNLYGNGTGMIQKGRPRSGNRAVFEVVAERSCKVLKDDNAYVLERERFKWLFQQSEPGRQVWTYANTLTHLLNQMDPSTNNTTAERLTLLGLPAELRNRIFALAVVAPEPLIARLAVLYTPGETPEQAMTRKTKAMPEIPAATQVNKQIRREILLIFYGLNHFLIPKEYFNKQTGASWLKAFFTDIAKEHVKTVRYAFDLAQHPDRKSRRPAGGPSRPTEIVITSAEEGGGLRMIVRGEVAQSCLCIVHTNLQSMAAKRDLILLLTRLMGLDDNLDPNSAVEELDNINTGGWGLRVCSGCGKKRSVPGSYEHFG</sequence>
<dbReference type="PANTHER" id="PTHR42085">
    <property type="entry name" value="F-BOX DOMAIN-CONTAINING PROTEIN"/>
    <property type="match status" value="1"/>
</dbReference>
<dbReference type="GO" id="GO:0004725">
    <property type="term" value="F:protein tyrosine phosphatase activity"/>
    <property type="evidence" value="ECO:0007669"/>
    <property type="project" value="UniProtKB-EC"/>
</dbReference>
<proteinExistence type="predicted"/>
<dbReference type="EMBL" id="JAVRQU010000027">
    <property type="protein sequence ID" value="KAK5690085.1"/>
    <property type="molecule type" value="Genomic_DNA"/>
</dbReference>
<dbReference type="InterPro" id="IPR038883">
    <property type="entry name" value="AN11006-like"/>
</dbReference>
<dbReference type="EC" id="3.1.3.48" evidence="2"/>
<evidence type="ECO:0000259" key="1">
    <source>
        <dbReference type="PROSITE" id="PS50181"/>
    </source>
</evidence>
<feature type="domain" description="F-box" evidence="1">
    <location>
        <begin position="28"/>
        <end position="73"/>
    </location>
</feature>
<protein>
    <submittedName>
        <fullName evidence="2">Tyrosine protein phosphatase 1</fullName>
        <ecNumber evidence="2">3.1.3.48</ecNumber>
    </submittedName>
</protein>
<comment type="caution">
    <text evidence="2">The sequence shown here is derived from an EMBL/GenBank/DDBJ whole genome shotgun (WGS) entry which is preliminary data.</text>
</comment>
<accession>A0AAN7VVQ0</accession>
<dbReference type="InterPro" id="IPR036047">
    <property type="entry name" value="F-box-like_dom_sf"/>
</dbReference>
<reference evidence="2" key="1">
    <citation type="submission" date="2023-08" db="EMBL/GenBank/DDBJ databases">
        <title>Black Yeasts Isolated from many extreme environments.</title>
        <authorList>
            <person name="Coleine C."/>
            <person name="Stajich J.E."/>
            <person name="Selbmann L."/>
        </authorList>
    </citation>
    <scope>NUCLEOTIDE SEQUENCE</scope>
    <source>
        <strain evidence="2">CCFEE 5810</strain>
    </source>
</reference>
<dbReference type="PROSITE" id="PS50181">
    <property type="entry name" value="FBOX"/>
    <property type="match status" value="1"/>
</dbReference>
<keyword evidence="2" id="KW-0378">Hydrolase</keyword>